<proteinExistence type="predicted"/>
<feature type="transmembrane region" description="Helical" evidence="2">
    <location>
        <begin position="20"/>
        <end position="40"/>
    </location>
</feature>
<evidence type="ECO:0000256" key="2">
    <source>
        <dbReference type="SAM" id="Phobius"/>
    </source>
</evidence>
<dbReference type="EMBL" id="JBHSHJ010000022">
    <property type="protein sequence ID" value="MFC4790425.1"/>
    <property type="molecule type" value="Genomic_DNA"/>
</dbReference>
<keyword evidence="2" id="KW-0812">Transmembrane</keyword>
<sequence>MELIIHMETSNSRNNWFVRLLIVAFCGFLATLVVYRYFYIDPKAEISAGLLVLLAFILVLVLSELFDNFSVGKLVTMSRTIKEKEAQTTELKKENTELRGQLISISNSVSQRQTSTNIFGLPENMIDLLTVKKAPAEEIEDKKNEEETSPAAQPQVAVERQFDRAKAEELAIRNFVVSNNLQSFNLIRDAKLSTQFSGIDPITDITPIFDAYINATDSEIFVETRPTQYASIMFRDRLYVMLTKIHHYKTIKKANVYLALLLVNVPDPSTSRPPGSYVDRLQREFEPAITSGLLRIQVIEPTSEELLSLRSGG</sequence>
<evidence type="ECO:0000313" key="4">
    <source>
        <dbReference type="Proteomes" id="UP001596001"/>
    </source>
</evidence>
<accession>A0ABV9QHI5</accession>
<evidence type="ECO:0000313" key="3">
    <source>
        <dbReference type="EMBL" id="MFC4790425.1"/>
    </source>
</evidence>
<keyword evidence="1" id="KW-0175">Coiled coil</keyword>
<keyword evidence="2" id="KW-1133">Transmembrane helix</keyword>
<dbReference type="RefSeq" id="WP_382434922.1">
    <property type="nucleotide sequence ID" value="NZ_JBHSHJ010000022.1"/>
</dbReference>
<gene>
    <name evidence="3" type="ORF">ACFO6X_15725</name>
</gene>
<reference evidence="4" key="1">
    <citation type="journal article" date="2019" name="Int. J. Syst. Evol. Microbiol.">
        <title>The Global Catalogue of Microorganisms (GCM) 10K type strain sequencing project: providing services to taxonomists for standard genome sequencing and annotation.</title>
        <authorList>
            <consortium name="The Broad Institute Genomics Platform"/>
            <consortium name="The Broad Institute Genome Sequencing Center for Infectious Disease"/>
            <person name="Wu L."/>
            <person name="Ma J."/>
        </authorList>
    </citation>
    <scope>NUCLEOTIDE SEQUENCE [LARGE SCALE GENOMIC DNA]</scope>
    <source>
        <strain evidence="4">CCUG 49452</strain>
    </source>
</reference>
<evidence type="ECO:0000256" key="1">
    <source>
        <dbReference type="SAM" id="Coils"/>
    </source>
</evidence>
<keyword evidence="4" id="KW-1185">Reference proteome</keyword>
<name>A0ABV9QHI5_9BURK</name>
<comment type="caution">
    <text evidence="3">The sequence shown here is derived from an EMBL/GenBank/DDBJ whole genome shotgun (WGS) entry which is preliminary data.</text>
</comment>
<keyword evidence="2" id="KW-0472">Membrane</keyword>
<feature type="transmembrane region" description="Helical" evidence="2">
    <location>
        <begin position="46"/>
        <end position="66"/>
    </location>
</feature>
<feature type="coiled-coil region" evidence="1">
    <location>
        <begin position="74"/>
        <end position="101"/>
    </location>
</feature>
<dbReference type="Proteomes" id="UP001596001">
    <property type="component" value="Unassembled WGS sequence"/>
</dbReference>
<protein>
    <submittedName>
        <fullName evidence="3">Uncharacterized protein</fullName>
    </submittedName>
</protein>
<organism evidence="3 4">
    <name type="scientific">Giesbergeria sinuosa</name>
    <dbReference type="NCBI Taxonomy" id="80883"/>
    <lineage>
        <taxon>Bacteria</taxon>
        <taxon>Pseudomonadati</taxon>
        <taxon>Pseudomonadota</taxon>
        <taxon>Betaproteobacteria</taxon>
        <taxon>Burkholderiales</taxon>
        <taxon>Comamonadaceae</taxon>
        <taxon>Giesbergeria</taxon>
    </lineage>
</organism>